<dbReference type="HAMAP" id="MF_00430">
    <property type="entry name" value="NqrF"/>
    <property type="match status" value="1"/>
</dbReference>
<dbReference type="AlphaFoldDB" id="A0A517PBH5"/>
<comment type="cofactor">
    <cofactor evidence="27">
        <name>[2Fe-2S] cluster</name>
        <dbReference type="ChEBI" id="CHEBI:190135"/>
    </cofactor>
    <text evidence="27">Binds 1 [2Fe-2S] cluster.</text>
</comment>
<evidence type="ECO:0000256" key="18">
    <source>
        <dbReference type="ARBA" id="ARBA00023027"/>
    </source>
</evidence>
<dbReference type="GO" id="GO:0016655">
    <property type="term" value="F:oxidoreductase activity, acting on NAD(P)H, quinone or similar compound as acceptor"/>
    <property type="evidence" value="ECO:0007669"/>
    <property type="project" value="InterPro"/>
</dbReference>
<keyword evidence="27" id="KW-0812">Transmembrane</keyword>
<dbReference type="GO" id="GO:0009055">
    <property type="term" value="F:electron transfer activity"/>
    <property type="evidence" value="ECO:0007669"/>
    <property type="project" value="UniProtKB-UniRule"/>
</dbReference>
<dbReference type="PANTHER" id="PTHR43644">
    <property type="entry name" value="NA(+)-TRANSLOCATING NADH-QUINONE REDUCTASE SUBUNIT"/>
    <property type="match status" value="1"/>
</dbReference>
<evidence type="ECO:0000256" key="15">
    <source>
        <dbReference type="ARBA" id="ARBA00022967"/>
    </source>
</evidence>
<dbReference type="OrthoDB" id="9796486at2"/>
<evidence type="ECO:0000256" key="3">
    <source>
        <dbReference type="ARBA" id="ARBA00004533"/>
    </source>
</evidence>
<comment type="subcellular location">
    <subcellularLocation>
        <location evidence="3">Cell inner membrane</location>
    </subcellularLocation>
    <subcellularLocation>
        <location evidence="27">Cell membrane</location>
        <topology evidence="27">Single-pass membrane protein</topology>
    </subcellularLocation>
</comment>
<dbReference type="Proteomes" id="UP000318741">
    <property type="component" value="Chromosome"/>
</dbReference>
<keyword evidence="11 27" id="KW-0285">Flavoprotein</keyword>
<dbReference type="CDD" id="cd06188">
    <property type="entry name" value="NADH_quinone_reductase"/>
    <property type="match status" value="1"/>
</dbReference>
<keyword evidence="12 27" id="KW-0001">2Fe-2S</keyword>
<name>A0A517PBH5_9PLAN</name>
<keyword evidence="30" id="KW-0560">Oxidoreductase</keyword>
<dbReference type="PROSITE" id="PS51384">
    <property type="entry name" value="FAD_FR"/>
    <property type="match status" value="1"/>
</dbReference>
<comment type="cofactor">
    <cofactor evidence="1 27">
        <name>FAD</name>
        <dbReference type="ChEBI" id="CHEBI:57692"/>
    </cofactor>
</comment>
<feature type="domain" description="FAD-binding FR-type" evidence="29">
    <location>
        <begin position="131"/>
        <end position="272"/>
    </location>
</feature>
<keyword evidence="13 27" id="KW-0479">Metal-binding</keyword>
<comment type="subunit">
    <text evidence="5 27">Composed of six subunits; NqrA, NqrB, NqrC, NqrD, NqrE and NqrF.</text>
</comment>
<dbReference type="GO" id="GO:0046872">
    <property type="term" value="F:metal ion binding"/>
    <property type="evidence" value="ECO:0007669"/>
    <property type="project" value="UniProtKB-KW"/>
</dbReference>
<dbReference type="SUPFAM" id="SSF63380">
    <property type="entry name" value="Riboflavin synthase domain-like"/>
    <property type="match status" value="1"/>
</dbReference>
<evidence type="ECO:0000313" key="30">
    <source>
        <dbReference type="EMBL" id="QDT16711.1"/>
    </source>
</evidence>
<evidence type="ECO:0000259" key="28">
    <source>
        <dbReference type="PROSITE" id="PS51085"/>
    </source>
</evidence>
<keyword evidence="20 27" id="KW-0406">Ion transport</keyword>
<gene>
    <name evidence="27 30" type="primary">nqrF</name>
    <name evidence="30" type="ORF">CA12_28170</name>
</gene>
<keyword evidence="15 27" id="KW-1278">Translocase</keyword>
<keyword evidence="17 27" id="KW-0411">Iron-sulfur</keyword>
<dbReference type="SUPFAM" id="SSF52343">
    <property type="entry name" value="Ferredoxin reductase-like, C-terminal NADP-linked domain"/>
    <property type="match status" value="1"/>
</dbReference>
<evidence type="ECO:0000256" key="22">
    <source>
        <dbReference type="ARBA" id="ARBA00023136"/>
    </source>
</evidence>
<evidence type="ECO:0000256" key="17">
    <source>
        <dbReference type="ARBA" id="ARBA00023014"/>
    </source>
</evidence>
<evidence type="ECO:0000256" key="20">
    <source>
        <dbReference type="ARBA" id="ARBA00023065"/>
    </source>
</evidence>
<dbReference type="GO" id="GO:0051537">
    <property type="term" value="F:2 iron, 2 sulfur cluster binding"/>
    <property type="evidence" value="ECO:0007669"/>
    <property type="project" value="UniProtKB-KW"/>
</dbReference>
<feature type="binding site" evidence="27">
    <location>
        <position position="112"/>
    </location>
    <ligand>
        <name>[2Fe-2S] cluster</name>
        <dbReference type="ChEBI" id="CHEBI:190135"/>
    </ligand>
</feature>
<keyword evidence="9 27" id="KW-1003">Cell membrane</keyword>
<feature type="domain" description="2Fe-2S ferredoxin-type" evidence="28">
    <location>
        <begin position="36"/>
        <end position="128"/>
    </location>
</feature>
<dbReference type="EMBL" id="CP036265">
    <property type="protein sequence ID" value="QDT16711.1"/>
    <property type="molecule type" value="Genomic_DNA"/>
</dbReference>
<sequence>MDAYYPILLGITFFTIIVMGLVTVILLARKQLVASGDVEINVNDQKTLHVPAGGKLLGALANNGIFVSSACGGGGTCAQCKVRVLEGGGDLLPTEAGHINKKQAREGERLSCQVAVKQDMKIEVPPEVFETKKWECTVRSNENVATFIKDLILEVPEGEQVKFRSGGFIQIEVPPHEVNYKDFDVEEHFRGDWDKFDLWRYRSVVEEPVFRAYSMANWPGEEGIIRLNVRIASPPPRAPEGTPPGKVSSYIFNLKPGDKCTISGPYGEFFIRDTKAEMVYIGGGAGMAPLRSHIFQLFKGLKTDRKVSYWYGGRSKRELFYIDEFRQIERDFPNFQFNIALSDPLPEDNWDGYKGFIHQVLLDNYLKDHPAPEDIEYYICGPPMMLQAVLKTLDDLGVEPENIMFDDFGG</sequence>
<dbReference type="GO" id="GO:0006814">
    <property type="term" value="P:sodium ion transport"/>
    <property type="evidence" value="ECO:0007669"/>
    <property type="project" value="UniProtKB-UniRule"/>
</dbReference>
<dbReference type="PROSITE" id="PS51085">
    <property type="entry name" value="2FE2S_FER_2"/>
    <property type="match status" value="1"/>
</dbReference>
<dbReference type="GO" id="GO:0005886">
    <property type="term" value="C:plasma membrane"/>
    <property type="evidence" value="ECO:0007669"/>
    <property type="project" value="UniProtKB-SubCell"/>
</dbReference>
<dbReference type="InterPro" id="IPR008333">
    <property type="entry name" value="Cbr1-like_FAD-bd_dom"/>
</dbReference>
<evidence type="ECO:0000256" key="9">
    <source>
        <dbReference type="ARBA" id="ARBA00022475"/>
    </source>
</evidence>
<evidence type="ECO:0000256" key="7">
    <source>
        <dbReference type="ARBA" id="ARBA00019729"/>
    </source>
</evidence>
<dbReference type="InterPro" id="IPR017938">
    <property type="entry name" value="Riboflavin_synthase-like_b-brl"/>
</dbReference>
<evidence type="ECO:0000256" key="14">
    <source>
        <dbReference type="ARBA" id="ARBA00022827"/>
    </source>
</evidence>
<evidence type="ECO:0000256" key="27">
    <source>
        <dbReference type="HAMAP-Rule" id="MF_00430"/>
    </source>
</evidence>
<comment type="catalytic activity">
    <reaction evidence="26 27">
        <text>a ubiquinone + n Na(+)(in) + NADH + H(+) = a ubiquinol + n Na(+)(out) + NAD(+)</text>
        <dbReference type="Rhea" id="RHEA:47748"/>
        <dbReference type="Rhea" id="RHEA-COMP:9565"/>
        <dbReference type="Rhea" id="RHEA-COMP:9566"/>
        <dbReference type="ChEBI" id="CHEBI:15378"/>
        <dbReference type="ChEBI" id="CHEBI:16389"/>
        <dbReference type="ChEBI" id="CHEBI:17976"/>
        <dbReference type="ChEBI" id="CHEBI:29101"/>
        <dbReference type="ChEBI" id="CHEBI:57540"/>
        <dbReference type="ChEBI" id="CHEBI:57945"/>
        <dbReference type="EC" id="7.2.1.1"/>
    </reaction>
</comment>
<evidence type="ECO:0000256" key="10">
    <source>
        <dbReference type="ARBA" id="ARBA00022519"/>
    </source>
</evidence>
<dbReference type="Gene3D" id="3.10.20.30">
    <property type="match status" value="1"/>
</dbReference>
<reference evidence="30 31" key="1">
    <citation type="submission" date="2019-02" db="EMBL/GenBank/DDBJ databases">
        <title>Deep-cultivation of Planctomycetes and their phenomic and genomic characterization uncovers novel biology.</title>
        <authorList>
            <person name="Wiegand S."/>
            <person name="Jogler M."/>
            <person name="Boedeker C."/>
            <person name="Pinto D."/>
            <person name="Vollmers J."/>
            <person name="Rivas-Marin E."/>
            <person name="Kohn T."/>
            <person name="Peeters S.H."/>
            <person name="Heuer A."/>
            <person name="Rast P."/>
            <person name="Oberbeckmann S."/>
            <person name="Bunk B."/>
            <person name="Jeske O."/>
            <person name="Meyerdierks A."/>
            <person name="Storesund J.E."/>
            <person name="Kallscheuer N."/>
            <person name="Luecker S."/>
            <person name="Lage O.M."/>
            <person name="Pohl T."/>
            <person name="Merkel B.J."/>
            <person name="Hornburger P."/>
            <person name="Mueller R.-W."/>
            <person name="Bruemmer F."/>
            <person name="Labrenz M."/>
            <person name="Spormann A.M."/>
            <person name="Op den Camp H."/>
            <person name="Overmann J."/>
            <person name="Amann R."/>
            <person name="Jetten M.S.M."/>
            <person name="Mascher T."/>
            <person name="Medema M.H."/>
            <person name="Devos D.P."/>
            <person name="Kaster A.-K."/>
            <person name="Ovreas L."/>
            <person name="Rohde M."/>
            <person name="Galperin M.Y."/>
            <person name="Jogler C."/>
        </authorList>
    </citation>
    <scope>NUCLEOTIDE SEQUENCE [LARGE SCALE GENOMIC DNA]</scope>
    <source>
        <strain evidence="30 31">CA12</strain>
    </source>
</reference>
<evidence type="ECO:0000256" key="2">
    <source>
        <dbReference type="ARBA" id="ARBA00002972"/>
    </source>
</evidence>
<evidence type="ECO:0000256" key="8">
    <source>
        <dbReference type="ARBA" id="ARBA00022448"/>
    </source>
</evidence>
<protein>
    <recommendedName>
        <fullName evidence="7 27">Na(+)-translocating NADH-quinone reductase subunit F</fullName>
        <shortName evidence="27">Na(+)-NQR subunit F</shortName>
        <shortName evidence="27">Na(+)-translocating NQR subunit F</shortName>
        <ecNumber evidence="6 27">7.2.1.1</ecNumber>
    </recommendedName>
    <alternativeName>
        <fullName evidence="25 27">NQR complex subunit F</fullName>
    </alternativeName>
    <alternativeName>
        <fullName evidence="24 27">NQR-1 subunit F</fullName>
    </alternativeName>
</protein>
<evidence type="ECO:0000256" key="6">
    <source>
        <dbReference type="ARBA" id="ARBA00013099"/>
    </source>
</evidence>
<keyword evidence="14 27" id="KW-0274">FAD</keyword>
<dbReference type="InterPro" id="IPR001433">
    <property type="entry name" value="OxRdtase_FAD/NAD-bd"/>
</dbReference>
<evidence type="ECO:0000256" key="23">
    <source>
        <dbReference type="ARBA" id="ARBA00023201"/>
    </source>
</evidence>
<feature type="binding site" evidence="27">
    <location>
        <position position="80"/>
    </location>
    <ligand>
        <name>[2Fe-2S] cluster</name>
        <dbReference type="ChEBI" id="CHEBI:190135"/>
    </ligand>
</feature>
<evidence type="ECO:0000256" key="21">
    <source>
        <dbReference type="ARBA" id="ARBA00023075"/>
    </source>
</evidence>
<proteinExistence type="inferred from homology"/>
<evidence type="ECO:0000256" key="25">
    <source>
        <dbReference type="ARBA" id="ARBA00030787"/>
    </source>
</evidence>
<keyword evidence="8 27" id="KW-0813">Transport</keyword>
<keyword evidence="23 27" id="KW-0739">Sodium transport</keyword>
<dbReference type="PIRSF" id="PIRSF000044">
    <property type="entry name" value="Cis_Diol_DH_RD"/>
    <property type="match status" value="1"/>
</dbReference>
<evidence type="ECO:0000313" key="31">
    <source>
        <dbReference type="Proteomes" id="UP000318741"/>
    </source>
</evidence>
<dbReference type="KEGG" id="acaf:CA12_28170"/>
<keyword evidence="19 27" id="KW-0915">Sodium</keyword>
<dbReference type="InterPro" id="IPR017927">
    <property type="entry name" value="FAD-bd_FR_type"/>
</dbReference>
<dbReference type="Pfam" id="PF00175">
    <property type="entry name" value="NAD_binding_1"/>
    <property type="match status" value="1"/>
</dbReference>
<evidence type="ECO:0000256" key="4">
    <source>
        <dbReference type="ARBA" id="ARBA00005570"/>
    </source>
</evidence>
<evidence type="ECO:0000256" key="5">
    <source>
        <dbReference type="ARBA" id="ARBA00011309"/>
    </source>
</evidence>
<keyword evidence="16 27" id="KW-0408">Iron</keyword>
<dbReference type="PANTHER" id="PTHR43644:SF1">
    <property type="entry name" value="NAD(P)H-FLAVIN REDUCTASE"/>
    <property type="match status" value="1"/>
</dbReference>
<dbReference type="NCBIfam" id="TIGR01941">
    <property type="entry name" value="nqrF"/>
    <property type="match status" value="1"/>
</dbReference>
<keyword evidence="27" id="KW-1133">Transmembrane helix</keyword>
<dbReference type="RefSeq" id="WP_145359649.1">
    <property type="nucleotide sequence ID" value="NZ_CP036265.1"/>
</dbReference>
<feature type="binding site" evidence="27">
    <location>
        <position position="71"/>
    </location>
    <ligand>
        <name>[2Fe-2S] cluster</name>
        <dbReference type="ChEBI" id="CHEBI:190135"/>
    </ligand>
</feature>
<evidence type="ECO:0000256" key="11">
    <source>
        <dbReference type="ARBA" id="ARBA00022630"/>
    </source>
</evidence>
<keyword evidence="31" id="KW-1185">Reference proteome</keyword>
<evidence type="ECO:0000256" key="16">
    <source>
        <dbReference type="ARBA" id="ARBA00023004"/>
    </source>
</evidence>
<organism evidence="30 31">
    <name type="scientific">Alienimonas californiensis</name>
    <dbReference type="NCBI Taxonomy" id="2527989"/>
    <lineage>
        <taxon>Bacteria</taxon>
        <taxon>Pseudomonadati</taxon>
        <taxon>Planctomycetota</taxon>
        <taxon>Planctomycetia</taxon>
        <taxon>Planctomycetales</taxon>
        <taxon>Planctomycetaceae</taxon>
        <taxon>Alienimonas</taxon>
    </lineage>
</organism>
<evidence type="ECO:0000256" key="12">
    <source>
        <dbReference type="ARBA" id="ARBA00022714"/>
    </source>
</evidence>
<feature type="binding site" evidence="27">
    <location>
        <position position="77"/>
    </location>
    <ligand>
        <name>[2Fe-2S] cluster</name>
        <dbReference type="ChEBI" id="CHEBI:190135"/>
    </ligand>
</feature>
<keyword evidence="22 27" id="KW-0472">Membrane</keyword>
<dbReference type="FunFam" id="3.40.50.80:FF:000014">
    <property type="entry name" value="Na(+)-translocating NADH-quinone reductase subunit F"/>
    <property type="match status" value="1"/>
</dbReference>
<evidence type="ECO:0000256" key="19">
    <source>
        <dbReference type="ARBA" id="ARBA00023053"/>
    </source>
</evidence>
<dbReference type="EC" id="7.2.1.1" evidence="6 27"/>
<dbReference type="Pfam" id="PF00970">
    <property type="entry name" value="FAD_binding_6"/>
    <property type="match status" value="1"/>
</dbReference>
<dbReference type="Pfam" id="PF00111">
    <property type="entry name" value="Fer2"/>
    <property type="match status" value="1"/>
</dbReference>
<dbReference type="InterPro" id="IPR012675">
    <property type="entry name" value="Beta-grasp_dom_sf"/>
</dbReference>
<comment type="similarity">
    <text evidence="4 27">Belongs to the NqrF family.</text>
</comment>
<dbReference type="InterPro" id="IPR039261">
    <property type="entry name" value="FNR_nucleotide-bd"/>
</dbReference>
<dbReference type="InterPro" id="IPR001041">
    <property type="entry name" value="2Fe-2S_ferredoxin-type"/>
</dbReference>
<dbReference type="CDD" id="cd00207">
    <property type="entry name" value="fer2"/>
    <property type="match status" value="1"/>
</dbReference>
<evidence type="ECO:0000256" key="1">
    <source>
        <dbReference type="ARBA" id="ARBA00001974"/>
    </source>
</evidence>
<dbReference type="Gene3D" id="3.40.50.80">
    <property type="entry name" value="Nucleotide-binding domain of ferredoxin-NADP reductase (FNR) module"/>
    <property type="match status" value="1"/>
</dbReference>
<evidence type="ECO:0000256" key="24">
    <source>
        <dbReference type="ARBA" id="ARBA00030032"/>
    </source>
</evidence>
<accession>A0A517PBH5</accession>
<dbReference type="SUPFAM" id="SSF54292">
    <property type="entry name" value="2Fe-2S ferredoxin-like"/>
    <property type="match status" value="1"/>
</dbReference>
<evidence type="ECO:0000259" key="29">
    <source>
        <dbReference type="PROSITE" id="PS51384"/>
    </source>
</evidence>
<evidence type="ECO:0000256" key="13">
    <source>
        <dbReference type="ARBA" id="ARBA00022723"/>
    </source>
</evidence>
<keyword evidence="18 27" id="KW-0520">NAD</keyword>
<evidence type="ECO:0000256" key="26">
    <source>
        <dbReference type="ARBA" id="ARBA00048891"/>
    </source>
</evidence>
<dbReference type="Gene3D" id="2.40.30.10">
    <property type="entry name" value="Translation factors"/>
    <property type="match status" value="1"/>
</dbReference>
<feature type="transmembrane region" description="Helical" evidence="27">
    <location>
        <begin position="6"/>
        <end position="28"/>
    </location>
</feature>
<comment type="function">
    <text evidence="2 27">NQR complex catalyzes the reduction of ubiquinone-1 to ubiquinol by two successive reactions, coupled with the transport of Na(+) ions from the cytoplasm to the periplasm. The first step is catalyzed by NqrF, which accepts electrons from NADH and reduces ubiquinone-1 to ubisemiquinone by a one-electron transfer pathway.</text>
</comment>
<keyword evidence="10" id="KW-0997">Cell inner membrane</keyword>
<dbReference type="InterPro" id="IPR036010">
    <property type="entry name" value="2Fe-2S_ferredoxin-like_sf"/>
</dbReference>
<dbReference type="InterPro" id="IPR010205">
    <property type="entry name" value="NqrF"/>
</dbReference>
<keyword evidence="21 27" id="KW-0830">Ubiquinone</keyword>